<feature type="region of interest" description="Disordered" evidence="1">
    <location>
        <begin position="43"/>
        <end position="129"/>
    </location>
</feature>
<evidence type="ECO:0000313" key="3">
    <source>
        <dbReference type="Proteomes" id="UP001283361"/>
    </source>
</evidence>
<comment type="caution">
    <text evidence="2">The sequence shown here is derived from an EMBL/GenBank/DDBJ whole genome shotgun (WGS) entry which is preliminary data.</text>
</comment>
<dbReference type="AlphaFoldDB" id="A0AAE0Y952"/>
<protein>
    <submittedName>
        <fullName evidence="2">Uncharacterized protein</fullName>
    </submittedName>
</protein>
<keyword evidence="3" id="KW-1185">Reference proteome</keyword>
<feature type="compositionally biased region" description="Low complexity" evidence="1">
    <location>
        <begin position="87"/>
        <end position="121"/>
    </location>
</feature>
<name>A0AAE0Y952_9GAST</name>
<feature type="compositionally biased region" description="Low complexity" evidence="1">
    <location>
        <begin position="50"/>
        <end position="67"/>
    </location>
</feature>
<reference evidence="2" key="1">
    <citation type="journal article" date="2023" name="G3 (Bethesda)">
        <title>A reference genome for the long-term kleptoplast-retaining sea slug Elysia crispata morphotype clarki.</title>
        <authorList>
            <person name="Eastman K.E."/>
            <person name="Pendleton A.L."/>
            <person name="Shaikh M.A."/>
            <person name="Suttiyut T."/>
            <person name="Ogas R."/>
            <person name="Tomko P."/>
            <person name="Gavelis G."/>
            <person name="Widhalm J.R."/>
            <person name="Wisecaver J.H."/>
        </authorList>
    </citation>
    <scope>NUCLEOTIDE SEQUENCE</scope>
    <source>
        <strain evidence="2">ECLA1</strain>
    </source>
</reference>
<sequence>MGDIAIRRILSHVTKALSCSRPSLATVTSCPLRHHTAAQIAPVSTVTVPSPEAMSSSETDSSASTATHGLTDAEDSSREETPISPAPSVLSSQPMPSSSPTFTPPKDSSSNTNRYNSNSNSAKPVSVSSCPVTERQSMCPHASAARAKELGEAATSVNSFSTHAAEAASPTAPKVGAVEHIRPFSDLPCPPGWPIIGSFLDYFKRENRGQMHELMEGWTNLVTRIPGSQAAGADICRSDLCVQIYKLLARWSTFRTTGDPSHIPEELFTPNTLTLGEKLVDPLGNQTEVSLWCELTQRRLRVQQAPDPAHPRASGAQWESV</sequence>
<evidence type="ECO:0000313" key="2">
    <source>
        <dbReference type="EMBL" id="KAK3735737.1"/>
    </source>
</evidence>
<dbReference type="Proteomes" id="UP001283361">
    <property type="component" value="Unassembled WGS sequence"/>
</dbReference>
<organism evidence="2 3">
    <name type="scientific">Elysia crispata</name>
    <name type="common">lettuce slug</name>
    <dbReference type="NCBI Taxonomy" id="231223"/>
    <lineage>
        <taxon>Eukaryota</taxon>
        <taxon>Metazoa</taxon>
        <taxon>Spiralia</taxon>
        <taxon>Lophotrochozoa</taxon>
        <taxon>Mollusca</taxon>
        <taxon>Gastropoda</taxon>
        <taxon>Heterobranchia</taxon>
        <taxon>Euthyneura</taxon>
        <taxon>Panpulmonata</taxon>
        <taxon>Sacoglossa</taxon>
        <taxon>Placobranchoidea</taxon>
        <taxon>Plakobranchidae</taxon>
        <taxon>Elysia</taxon>
    </lineage>
</organism>
<proteinExistence type="predicted"/>
<dbReference type="EMBL" id="JAWDGP010006768">
    <property type="protein sequence ID" value="KAK3735737.1"/>
    <property type="molecule type" value="Genomic_DNA"/>
</dbReference>
<evidence type="ECO:0000256" key="1">
    <source>
        <dbReference type="SAM" id="MobiDB-lite"/>
    </source>
</evidence>
<gene>
    <name evidence="2" type="ORF">RRG08_024532</name>
</gene>
<accession>A0AAE0Y952</accession>